<dbReference type="Gene3D" id="3.40.50.720">
    <property type="entry name" value="NAD(P)-binding Rossmann-like Domain"/>
    <property type="match status" value="1"/>
</dbReference>
<dbReference type="AlphaFoldDB" id="A0A9P8W0F4"/>
<dbReference type="GO" id="GO:0005789">
    <property type="term" value="C:endoplasmic reticulum membrane"/>
    <property type="evidence" value="ECO:0007669"/>
    <property type="project" value="TreeGrafter"/>
</dbReference>
<organism evidence="1 2">
    <name type="scientific">Thelonectria olida</name>
    <dbReference type="NCBI Taxonomy" id="1576542"/>
    <lineage>
        <taxon>Eukaryota</taxon>
        <taxon>Fungi</taxon>
        <taxon>Dikarya</taxon>
        <taxon>Ascomycota</taxon>
        <taxon>Pezizomycotina</taxon>
        <taxon>Sordariomycetes</taxon>
        <taxon>Hypocreomycetidae</taxon>
        <taxon>Hypocreales</taxon>
        <taxon>Nectriaceae</taxon>
        <taxon>Thelonectria</taxon>
    </lineage>
</organism>
<reference evidence="1 2" key="1">
    <citation type="journal article" date="2021" name="Nat. Commun.">
        <title>Genetic determinants of endophytism in the Arabidopsis root mycobiome.</title>
        <authorList>
            <person name="Mesny F."/>
            <person name="Miyauchi S."/>
            <person name="Thiergart T."/>
            <person name="Pickel B."/>
            <person name="Atanasova L."/>
            <person name="Karlsson M."/>
            <person name="Huettel B."/>
            <person name="Barry K.W."/>
            <person name="Haridas S."/>
            <person name="Chen C."/>
            <person name="Bauer D."/>
            <person name="Andreopoulos W."/>
            <person name="Pangilinan J."/>
            <person name="LaButti K."/>
            <person name="Riley R."/>
            <person name="Lipzen A."/>
            <person name="Clum A."/>
            <person name="Drula E."/>
            <person name="Henrissat B."/>
            <person name="Kohler A."/>
            <person name="Grigoriev I.V."/>
            <person name="Martin F.M."/>
            <person name="Hacquard S."/>
        </authorList>
    </citation>
    <scope>NUCLEOTIDE SEQUENCE [LARGE SCALE GENOMIC DNA]</scope>
    <source>
        <strain evidence="1 2">MPI-CAGE-CH-0241</strain>
    </source>
</reference>
<dbReference type="GO" id="GO:0005811">
    <property type="term" value="C:lipid droplet"/>
    <property type="evidence" value="ECO:0007669"/>
    <property type="project" value="TreeGrafter"/>
</dbReference>
<name>A0A9P8W0F4_9HYPO</name>
<proteinExistence type="predicted"/>
<evidence type="ECO:0000313" key="1">
    <source>
        <dbReference type="EMBL" id="KAH6886323.1"/>
    </source>
</evidence>
<dbReference type="SUPFAM" id="SSF51735">
    <property type="entry name" value="NAD(P)-binding Rossmann-fold domains"/>
    <property type="match status" value="1"/>
</dbReference>
<comment type="caution">
    <text evidence="1">The sequence shown here is derived from an EMBL/GenBank/DDBJ whole genome shotgun (WGS) entry which is preliminary data.</text>
</comment>
<dbReference type="OrthoDB" id="191139at2759"/>
<dbReference type="Proteomes" id="UP000777438">
    <property type="component" value="Unassembled WGS sequence"/>
</dbReference>
<dbReference type="PANTHER" id="PTHR43647">
    <property type="entry name" value="DEHYDROGENASE"/>
    <property type="match status" value="1"/>
</dbReference>
<sequence>MAGTVLITGANGSLGLPFVNHLLTTSPSHTLIAAVRNVSPASDKNTAHLSRIISSHPAARASIEHLDLSSLANVRSFANNVAHRVASGDLPPIAAIVCNAFTWSLNGQLATPDGFETTFQVSHLGHYLLVLKLLGSMSPTGRVVMLGSTAHYPDRPNPLSKLVAGLPEDIEELAKPTADKPGDEHDRGFQRYGNAKLANDPKLSSITATAMDPGGIIDSRAHTQQRLPVRAVMAVANALVPLLRHITTDMRRAADSANDLVELSIGDRFRGTRGYYVGVKADKVAEASKDEEDCERLWGACWEWTGMVAGETVLTNAEPRD</sequence>
<gene>
    <name evidence="1" type="ORF">B0T10DRAFT_576122</name>
</gene>
<keyword evidence="2" id="KW-1185">Reference proteome</keyword>
<accession>A0A9P8W0F4</accession>
<dbReference type="GO" id="GO:0000253">
    <property type="term" value="F:3-beta-hydroxysteroid 3-dehydrogenase (NADP+) activity"/>
    <property type="evidence" value="ECO:0007669"/>
    <property type="project" value="TreeGrafter"/>
</dbReference>
<dbReference type="GO" id="GO:0005741">
    <property type="term" value="C:mitochondrial outer membrane"/>
    <property type="evidence" value="ECO:0007669"/>
    <property type="project" value="TreeGrafter"/>
</dbReference>
<dbReference type="InterPro" id="IPR036291">
    <property type="entry name" value="NAD(P)-bd_dom_sf"/>
</dbReference>
<dbReference type="PANTHER" id="PTHR43647:SF4">
    <property type="entry name" value="KETOREDUCTASE (KR) DOMAIN-CONTAINING PROTEIN"/>
    <property type="match status" value="1"/>
</dbReference>
<protein>
    <submittedName>
        <fullName evidence="1">Uncharacterized protein</fullName>
    </submittedName>
</protein>
<evidence type="ECO:0000313" key="2">
    <source>
        <dbReference type="Proteomes" id="UP000777438"/>
    </source>
</evidence>
<dbReference type="EMBL" id="JAGPYM010000016">
    <property type="protein sequence ID" value="KAH6886323.1"/>
    <property type="molecule type" value="Genomic_DNA"/>
</dbReference>
<dbReference type="InterPro" id="IPR051593">
    <property type="entry name" value="Ergosterol_Biosynth_ERG27"/>
</dbReference>